<feature type="transmembrane region" description="Helical" evidence="1">
    <location>
        <begin position="89"/>
        <end position="106"/>
    </location>
</feature>
<dbReference type="STRING" id="1834516.BL253_07365"/>
<dbReference type="EMBL" id="MOMC01000014">
    <property type="protein sequence ID" value="ONH32028.1"/>
    <property type="molecule type" value="Genomic_DNA"/>
</dbReference>
<feature type="transmembrane region" description="Helical" evidence="1">
    <location>
        <begin position="273"/>
        <end position="291"/>
    </location>
</feature>
<keyword evidence="1" id="KW-0812">Transmembrane</keyword>
<protein>
    <recommendedName>
        <fullName evidence="4">Glycosyltransferase RgtA/B/C/D-like domain-containing protein</fullName>
    </recommendedName>
</protein>
<keyword evidence="3" id="KW-1185">Reference proteome</keyword>
<name>A0A1V2IFR3_9ACTN</name>
<evidence type="ECO:0008006" key="4">
    <source>
        <dbReference type="Google" id="ProtNLM"/>
    </source>
</evidence>
<feature type="transmembrane region" description="Helical" evidence="1">
    <location>
        <begin position="400"/>
        <end position="420"/>
    </location>
</feature>
<feature type="transmembrane region" description="Helical" evidence="1">
    <location>
        <begin position="311"/>
        <end position="331"/>
    </location>
</feature>
<feature type="transmembrane region" description="Helical" evidence="1">
    <location>
        <begin position="153"/>
        <end position="180"/>
    </location>
</feature>
<evidence type="ECO:0000313" key="3">
    <source>
        <dbReference type="Proteomes" id="UP000188929"/>
    </source>
</evidence>
<reference evidence="3" key="1">
    <citation type="submission" date="2016-10" db="EMBL/GenBank/DDBJ databases">
        <title>Frankia sp. NRRL B-16386 Genome sequencing.</title>
        <authorList>
            <person name="Ghodhbane-Gtari F."/>
            <person name="Swanson E."/>
            <person name="Gueddou A."/>
            <person name="Hezbri K."/>
            <person name="Ktari K."/>
            <person name="Nouioui I."/>
            <person name="Morris K."/>
            <person name="Simpson S."/>
            <person name="Abebe-Akele F."/>
            <person name="Thomas K."/>
            <person name="Gtari M."/>
            <person name="Tisa L.S."/>
        </authorList>
    </citation>
    <scope>NUCLEOTIDE SEQUENCE [LARGE SCALE GENOMIC DNA]</scope>
    <source>
        <strain evidence="3">NRRL B-16386</strain>
    </source>
</reference>
<feature type="transmembrane region" description="Helical" evidence="1">
    <location>
        <begin position="60"/>
        <end position="77"/>
    </location>
</feature>
<keyword evidence="1" id="KW-0472">Membrane</keyword>
<proteinExistence type="predicted"/>
<feature type="transmembrane region" description="Helical" evidence="1">
    <location>
        <begin position="343"/>
        <end position="366"/>
    </location>
</feature>
<gene>
    <name evidence="2" type="ORF">BL253_07365</name>
</gene>
<feature type="transmembrane region" description="Helical" evidence="1">
    <location>
        <begin position="192"/>
        <end position="223"/>
    </location>
</feature>
<dbReference type="AlphaFoldDB" id="A0A1V2IFR3"/>
<evidence type="ECO:0000313" key="2">
    <source>
        <dbReference type="EMBL" id="ONH32028.1"/>
    </source>
</evidence>
<feature type="transmembrane region" description="Helical" evidence="1">
    <location>
        <begin position="12"/>
        <end position="40"/>
    </location>
</feature>
<keyword evidence="1" id="KW-1133">Transmembrane helix</keyword>
<sequence>MGGQAGETAWWVLVTAVLAGVTALLAASGVTYSASGLAAGRGIAWGTLPLAWPPRLEGSTLLPPMAAAVALGAVALVARRRGGRPAPPFGPLLGLSYVASAGWWLALGMASRRGLGAPAGLLAVADQHPSDLLDAASGRPPGPELLVWGLGQLGIRGATAVGVAFTLIGALVVPLVGLAVRSLCHTPAARRLLPVLVFAPWAPFAVAGPDAVTAAVAAAAVAAGVVGSEPGRRAWWALGAGLLLGVSGLFAYPAIWLGVAVAAAYFVRRRPMLNVITGAGALAPLFALRLAGYSWPEGLARAGADLFDHAAPTWLVPDLLAVSVCCGPALVRAARRISMTPGWPFLVGSAAAALFALLMGLAAGGVQASWLPLFPWLVVPALAPRPRPALPGDTSSAGRLPYGLVGAGALVATALAALLMPG</sequence>
<evidence type="ECO:0000256" key="1">
    <source>
        <dbReference type="SAM" id="Phobius"/>
    </source>
</evidence>
<comment type="caution">
    <text evidence="2">The sequence shown here is derived from an EMBL/GenBank/DDBJ whole genome shotgun (WGS) entry which is preliminary data.</text>
</comment>
<organism evidence="2 3">
    <name type="scientific">Pseudofrankia asymbiotica</name>
    <dbReference type="NCBI Taxonomy" id="1834516"/>
    <lineage>
        <taxon>Bacteria</taxon>
        <taxon>Bacillati</taxon>
        <taxon>Actinomycetota</taxon>
        <taxon>Actinomycetes</taxon>
        <taxon>Frankiales</taxon>
        <taxon>Frankiaceae</taxon>
        <taxon>Pseudofrankia</taxon>
    </lineage>
</organism>
<feature type="transmembrane region" description="Helical" evidence="1">
    <location>
        <begin position="235"/>
        <end position="266"/>
    </location>
</feature>
<accession>A0A1V2IFR3</accession>
<dbReference type="Proteomes" id="UP000188929">
    <property type="component" value="Unassembled WGS sequence"/>
</dbReference>